<keyword evidence="3" id="KW-1185">Reference proteome</keyword>
<protein>
    <recommendedName>
        <fullName evidence="1">SRR1-like domain-containing protein</fullName>
    </recommendedName>
</protein>
<name>A0AAD9Z1A0_9LECA</name>
<feature type="domain" description="SRR1-like" evidence="1">
    <location>
        <begin position="47"/>
        <end position="195"/>
    </location>
</feature>
<dbReference type="EMBL" id="JASNWA010000009">
    <property type="protein sequence ID" value="KAK3169666.1"/>
    <property type="molecule type" value="Genomic_DNA"/>
</dbReference>
<organism evidence="2 3">
    <name type="scientific">Lepraria neglecta</name>
    <dbReference type="NCBI Taxonomy" id="209136"/>
    <lineage>
        <taxon>Eukaryota</taxon>
        <taxon>Fungi</taxon>
        <taxon>Dikarya</taxon>
        <taxon>Ascomycota</taxon>
        <taxon>Pezizomycotina</taxon>
        <taxon>Lecanoromycetes</taxon>
        <taxon>OSLEUM clade</taxon>
        <taxon>Lecanoromycetidae</taxon>
        <taxon>Lecanorales</taxon>
        <taxon>Lecanorineae</taxon>
        <taxon>Stereocaulaceae</taxon>
        <taxon>Lepraria</taxon>
    </lineage>
</organism>
<dbReference type="AlphaFoldDB" id="A0AAD9Z1A0"/>
<evidence type="ECO:0000259" key="1">
    <source>
        <dbReference type="Pfam" id="PF07985"/>
    </source>
</evidence>
<evidence type="ECO:0000313" key="3">
    <source>
        <dbReference type="Proteomes" id="UP001276659"/>
    </source>
</evidence>
<evidence type="ECO:0000313" key="2">
    <source>
        <dbReference type="EMBL" id="KAK3169666.1"/>
    </source>
</evidence>
<proteinExistence type="predicted"/>
<dbReference type="Proteomes" id="UP001276659">
    <property type="component" value="Unassembled WGS sequence"/>
</dbReference>
<gene>
    <name evidence="2" type="ORF">OEA41_009050</name>
</gene>
<dbReference type="InterPro" id="IPR012942">
    <property type="entry name" value="SRR1-like"/>
</dbReference>
<sequence length="260" mass="29116">MAALSQEAQLEQLKTMFEAHNAKFQTTASPQMLYQHFAEDLKLFPNLNITRCVFLGLGRPTRALITPKVGKVDTEKQKQFKAAPLTQLVFLTNLLALLKTKHNINEAFVEVFVDNTIYAATEDSFFRSLSLIPVHSGNEGFSSIQAKITTRTLLFAPLVPATKIHKALATSGFAVFIGNDVDEIVHTMREKDEVHDPSTGKLTAIFDLYYRIKSAGFKRKLPDFEDWDWCHKTSIHWIAGARDGDSGMAVNTTKKAVDEL</sequence>
<dbReference type="Pfam" id="PF07985">
    <property type="entry name" value="SRR1"/>
    <property type="match status" value="1"/>
</dbReference>
<accession>A0AAD9Z1A0</accession>
<reference evidence="2" key="1">
    <citation type="submission" date="2022-11" db="EMBL/GenBank/DDBJ databases">
        <title>Chromosomal genome sequence assembly and mating type (MAT) locus characterization of the leprose asexual lichenized fungus Lepraria neglecta (Nyl.) Erichsen.</title>
        <authorList>
            <person name="Allen J.L."/>
            <person name="Pfeffer B."/>
        </authorList>
    </citation>
    <scope>NUCLEOTIDE SEQUENCE</scope>
    <source>
        <strain evidence="2">Allen 5258</strain>
    </source>
</reference>
<comment type="caution">
    <text evidence="2">The sequence shown here is derived from an EMBL/GenBank/DDBJ whole genome shotgun (WGS) entry which is preliminary data.</text>
</comment>